<dbReference type="WBParaSite" id="L893_g11335.t1">
    <property type="protein sequence ID" value="L893_g11335.t1"/>
    <property type="gene ID" value="L893_g11335"/>
</dbReference>
<evidence type="ECO:0000313" key="2">
    <source>
        <dbReference type="WBParaSite" id="L893_g11335.t1"/>
    </source>
</evidence>
<keyword evidence="1" id="KW-1185">Reference proteome</keyword>
<dbReference type="AlphaFoldDB" id="A0A1I7Y103"/>
<reference evidence="2" key="1">
    <citation type="submission" date="2016-11" db="UniProtKB">
        <authorList>
            <consortium name="WormBaseParasite"/>
        </authorList>
    </citation>
    <scope>IDENTIFICATION</scope>
</reference>
<accession>A0A1I7Y103</accession>
<sequence length="448" mass="50774">MFCSSVYHLLEEGDREDMINFLNGSWSLAATSGGNPRDLTIQLFQNEEGSDAWVQVHHGDIPVPFVFDLRHDRISKIHIEKQSNGMGGITKFSIERFRKDVLPVLRKMLCNCFIYCKDIYFWGQQPFSTDNRYSWRTDILANIIYEEFNDVYSFAKIDISNSGEKSHEFMKSQLQSGNVRHAIFKGEGWPQSMKELFLPFVKSRRFEALSVFRADLQIDFDVVSAVFDRFFNGEKRKGRWTPIMGRTSFPLTDLSKLYSEIGLFAKDFPCSTTVWTLDGISGVLPEAQRVASPHEDAEQPSASKGFCIAGEEFQPRAPGPAFARIRQHQRHHTEALALRVEASAREARRDLLVREALPLLQQQDVVVAGATCHFSGFVGQEEEGYGTLRIKNPVNKNSDFHSVALNDLNRRQHPGLITSCVDESKMLSLGTTQKNGSVNTDRSVMSLT</sequence>
<protein>
    <submittedName>
        <fullName evidence="2">Calpain catalytic domain-containing protein</fullName>
    </submittedName>
</protein>
<evidence type="ECO:0000313" key="1">
    <source>
        <dbReference type="Proteomes" id="UP000095287"/>
    </source>
</evidence>
<proteinExistence type="predicted"/>
<dbReference type="Proteomes" id="UP000095287">
    <property type="component" value="Unplaced"/>
</dbReference>
<name>A0A1I7Y103_9BILA</name>
<organism evidence="1 2">
    <name type="scientific">Steinernema glaseri</name>
    <dbReference type="NCBI Taxonomy" id="37863"/>
    <lineage>
        <taxon>Eukaryota</taxon>
        <taxon>Metazoa</taxon>
        <taxon>Ecdysozoa</taxon>
        <taxon>Nematoda</taxon>
        <taxon>Chromadorea</taxon>
        <taxon>Rhabditida</taxon>
        <taxon>Tylenchina</taxon>
        <taxon>Panagrolaimomorpha</taxon>
        <taxon>Strongyloidoidea</taxon>
        <taxon>Steinernematidae</taxon>
        <taxon>Steinernema</taxon>
    </lineage>
</organism>